<name>A0A1I0SEH2_9RHOB</name>
<protein>
    <submittedName>
        <fullName evidence="5">Acetyl esterase</fullName>
    </submittedName>
</protein>
<dbReference type="GO" id="GO:0016787">
    <property type="term" value="F:hydrolase activity"/>
    <property type="evidence" value="ECO:0007669"/>
    <property type="project" value="UniProtKB-KW"/>
</dbReference>
<dbReference type="InterPro" id="IPR050300">
    <property type="entry name" value="GDXG_lipolytic_enzyme"/>
</dbReference>
<evidence type="ECO:0000313" key="6">
    <source>
        <dbReference type="Proteomes" id="UP000182312"/>
    </source>
</evidence>
<dbReference type="RefSeq" id="WP_052081233.1">
    <property type="nucleotide sequence ID" value="NZ_FOJO01000001.1"/>
</dbReference>
<dbReference type="EMBL" id="FOJO01000001">
    <property type="protein sequence ID" value="SFA37895.1"/>
    <property type="molecule type" value="Genomic_DNA"/>
</dbReference>
<dbReference type="Gene3D" id="3.40.50.1820">
    <property type="entry name" value="alpha/beta hydrolase"/>
    <property type="match status" value="1"/>
</dbReference>
<keyword evidence="2" id="KW-0378">Hydrolase</keyword>
<proteinExistence type="inferred from homology"/>
<accession>A0A1I0SEH2</accession>
<dbReference type="SUPFAM" id="SSF53474">
    <property type="entry name" value="alpha/beta-Hydrolases"/>
    <property type="match status" value="1"/>
</dbReference>
<reference evidence="5 6" key="1">
    <citation type="submission" date="2016-10" db="EMBL/GenBank/DDBJ databases">
        <authorList>
            <person name="de Groot N.N."/>
        </authorList>
    </citation>
    <scope>NUCLEOTIDE SEQUENCE [LARGE SCALE GENOMIC DNA]</scope>
    <source>
        <strain evidence="5 6">CGMCC 1.6117</strain>
    </source>
</reference>
<gene>
    <name evidence="5" type="ORF">SAMN04487972_10136</name>
</gene>
<dbReference type="InterPro" id="IPR013094">
    <property type="entry name" value="AB_hydrolase_3"/>
</dbReference>
<comment type="similarity">
    <text evidence="1">Belongs to the 'GDXG' lipolytic enzyme family.</text>
</comment>
<sequence length="363" mass="39562">MFLKASSPLARIADLSMRLTPASVAKLLVAGRRARYGDRRVDPRGQIAGRFFTALRIPEDQKGLDAFRAFFDTLGERGGFTGTPPVAARDIDMPLDGRDLTARLYTPQGAPENGPLILFYHGGGFVLGSVRGYDPVCRRLAATSGYRVLSVEYRLAPEHPWPAAADDARDSWDWVQRHADRLGIDAADVVLSGDSAGGALAMVIANHAAATPLAAQPAGLALIYPAARITLETPEEQALVASELLLGAKVLHWFKDQYAGDRVVATDVSVSPALDEENLRGWPPALILTAGFDPLRPGAEFLRDSLSAHGRMVELHEYPSMIHGFINLGRHFDEADDAIRRIAAHAQRCCSLRRQTQLEEKQQ</sequence>
<dbReference type="OrthoDB" id="9806180at2"/>
<feature type="domain" description="Alpha/beta hydrolase fold-3" evidence="4">
    <location>
        <begin position="117"/>
        <end position="326"/>
    </location>
</feature>
<dbReference type="InterPro" id="IPR033140">
    <property type="entry name" value="Lipase_GDXG_put_SER_AS"/>
</dbReference>
<dbReference type="PROSITE" id="PS01174">
    <property type="entry name" value="LIPASE_GDXG_SER"/>
    <property type="match status" value="1"/>
</dbReference>
<dbReference type="Proteomes" id="UP000182312">
    <property type="component" value="Unassembled WGS sequence"/>
</dbReference>
<evidence type="ECO:0000259" key="4">
    <source>
        <dbReference type="Pfam" id="PF07859"/>
    </source>
</evidence>
<dbReference type="PANTHER" id="PTHR48081:SF8">
    <property type="entry name" value="ALPHA_BETA HYDROLASE FOLD-3 DOMAIN-CONTAINING PROTEIN-RELATED"/>
    <property type="match status" value="1"/>
</dbReference>
<dbReference type="AlphaFoldDB" id="A0A1I0SEH2"/>
<evidence type="ECO:0000313" key="5">
    <source>
        <dbReference type="EMBL" id="SFA37895.1"/>
    </source>
</evidence>
<organism evidence="5 6">
    <name type="scientific">Paracoccus halophilus</name>
    <dbReference type="NCBI Taxonomy" id="376733"/>
    <lineage>
        <taxon>Bacteria</taxon>
        <taxon>Pseudomonadati</taxon>
        <taxon>Pseudomonadota</taxon>
        <taxon>Alphaproteobacteria</taxon>
        <taxon>Rhodobacterales</taxon>
        <taxon>Paracoccaceae</taxon>
        <taxon>Paracoccus</taxon>
    </lineage>
</organism>
<dbReference type="Pfam" id="PF07859">
    <property type="entry name" value="Abhydrolase_3"/>
    <property type="match status" value="1"/>
</dbReference>
<evidence type="ECO:0000256" key="3">
    <source>
        <dbReference type="PROSITE-ProRule" id="PRU10038"/>
    </source>
</evidence>
<evidence type="ECO:0000256" key="1">
    <source>
        <dbReference type="ARBA" id="ARBA00010515"/>
    </source>
</evidence>
<dbReference type="PANTHER" id="PTHR48081">
    <property type="entry name" value="AB HYDROLASE SUPERFAMILY PROTEIN C4A8.06C"/>
    <property type="match status" value="1"/>
</dbReference>
<feature type="active site" evidence="3">
    <location>
        <position position="195"/>
    </location>
</feature>
<dbReference type="InterPro" id="IPR029058">
    <property type="entry name" value="AB_hydrolase_fold"/>
</dbReference>
<evidence type="ECO:0000256" key="2">
    <source>
        <dbReference type="ARBA" id="ARBA00022801"/>
    </source>
</evidence>